<sequence length="221" mass="24379">MRRQHQGQAGALRRSPLRFRLRPILQLHGRLLHRPPGPLGLQQRTHFYFFVCVKKTLEESRVQIGENVFLPPPLLLPPIGSRDRDNVFSGHIQPGANHWGQHARHGVDRSSMVPASGVILPETRSVSQPSTGTLRPDPMGSGYSIPSRAGTHTSEPKRGISPAGVKRARESPSILLELCSPVQQDPQPGLQLQLAVQAPPPGLLELFGCSYQMMAWTRSLV</sequence>
<dbReference type="EMBL" id="SRLO01000308">
    <property type="protein sequence ID" value="TNN61806.1"/>
    <property type="molecule type" value="Genomic_DNA"/>
</dbReference>
<keyword evidence="3" id="KW-1185">Reference proteome</keyword>
<organism evidence="2 3">
    <name type="scientific">Liparis tanakae</name>
    <name type="common">Tanaka's snailfish</name>
    <dbReference type="NCBI Taxonomy" id="230148"/>
    <lineage>
        <taxon>Eukaryota</taxon>
        <taxon>Metazoa</taxon>
        <taxon>Chordata</taxon>
        <taxon>Craniata</taxon>
        <taxon>Vertebrata</taxon>
        <taxon>Euteleostomi</taxon>
        <taxon>Actinopterygii</taxon>
        <taxon>Neopterygii</taxon>
        <taxon>Teleostei</taxon>
        <taxon>Neoteleostei</taxon>
        <taxon>Acanthomorphata</taxon>
        <taxon>Eupercaria</taxon>
        <taxon>Perciformes</taxon>
        <taxon>Cottioidei</taxon>
        <taxon>Cottales</taxon>
        <taxon>Liparidae</taxon>
        <taxon>Liparis</taxon>
    </lineage>
</organism>
<proteinExistence type="predicted"/>
<dbReference type="Proteomes" id="UP000314294">
    <property type="component" value="Unassembled WGS sequence"/>
</dbReference>
<evidence type="ECO:0000313" key="2">
    <source>
        <dbReference type="EMBL" id="TNN61806.1"/>
    </source>
</evidence>
<gene>
    <name evidence="2" type="ORF">EYF80_028028</name>
</gene>
<feature type="region of interest" description="Disordered" evidence="1">
    <location>
        <begin position="125"/>
        <end position="166"/>
    </location>
</feature>
<dbReference type="AlphaFoldDB" id="A0A4Z2H7R0"/>
<evidence type="ECO:0000313" key="3">
    <source>
        <dbReference type="Proteomes" id="UP000314294"/>
    </source>
</evidence>
<accession>A0A4Z2H7R0</accession>
<comment type="caution">
    <text evidence="2">The sequence shown here is derived from an EMBL/GenBank/DDBJ whole genome shotgun (WGS) entry which is preliminary data.</text>
</comment>
<name>A0A4Z2H7R0_9TELE</name>
<reference evidence="2 3" key="1">
    <citation type="submission" date="2019-03" db="EMBL/GenBank/DDBJ databases">
        <title>First draft genome of Liparis tanakae, snailfish: a comprehensive survey of snailfish specific genes.</title>
        <authorList>
            <person name="Kim W."/>
            <person name="Song I."/>
            <person name="Jeong J.-H."/>
            <person name="Kim D."/>
            <person name="Kim S."/>
            <person name="Ryu S."/>
            <person name="Song J.Y."/>
            <person name="Lee S.K."/>
        </authorList>
    </citation>
    <scope>NUCLEOTIDE SEQUENCE [LARGE SCALE GENOMIC DNA]</scope>
    <source>
        <tissue evidence="2">Muscle</tissue>
    </source>
</reference>
<evidence type="ECO:0000256" key="1">
    <source>
        <dbReference type="SAM" id="MobiDB-lite"/>
    </source>
</evidence>
<protein>
    <submittedName>
        <fullName evidence="2">Uncharacterized protein</fullName>
    </submittedName>
</protein>